<sequence length="194" mass="21274">MPNFKFKPTLTSPDRTVQLRPFTADNADRMLDILAQPLVSLYTGSSDHTPAPAETFPANTADTARIRTWYATRSDQNDRLDLAIVQNGTLIGEVVLNLYDAENNSCNLRILIADDATEHGAGQATFALILPYAFLALGLNTLTLDAFEFNQRAIHVYHKVGFKDVGTIPDDLELDGKSVTSIKMALTAADFLQS</sequence>
<dbReference type="PATRIC" id="fig|1291052.5.peg.147"/>
<comment type="caution">
    <text evidence="2">The sequence shown here is derived from an EMBL/GenBank/DDBJ whole genome shotgun (WGS) entry which is preliminary data.</text>
</comment>
<dbReference type="AlphaFoldDB" id="A0A0R1ZWY8"/>
<feature type="domain" description="N-acetyltransferase" evidence="1">
    <location>
        <begin position="17"/>
        <end position="189"/>
    </location>
</feature>
<reference evidence="2 3" key="1">
    <citation type="journal article" date="2015" name="Genome Announc.">
        <title>Expanding the biotechnology potential of lactobacilli through comparative genomics of 213 strains and associated genera.</title>
        <authorList>
            <person name="Sun Z."/>
            <person name="Harris H.M."/>
            <person name="McCann A."/>
            <person name="Guo C."/>
            <person name="Argimon S."/>
            <person name="Zhang W."/>
            <person name="Yang X."/>
            <person name="Jeffery I.B."/>
            <person name="Cooney J.C."/>
            <person name="Kagawa T.F."/>
            <person name="Liu W."/>
            <person name="Song Y."/>
            <person name="Salvetti E."/>
            <person name="Wrobel A."/>
            <person name="Rasinkangas P."/>
            <person name="Parkhill J."/>
            <person name="Rea M.C."/>
            <person name="O'Sullivan O."/>
            <person name="Ritari J."/>
            <person name="Douillard F.P."/>
            <person name="Paul Ross R."/>
            <person name="Yang R."/>
            <person name="Briner A.E."/>
            <person name="Felis G.E."/>
            <person name="de Vos W.M."/>
            <person name="Barrangou R."/>
            <person name="Klaenhammer T.R."/>
            <person name="Caufield P.W."/>
            <person name="Cui Y."/>
            <person name="Zhang H."/>
            <person name="O'Toole P.W."/>
        </authorList>
    </citation>
    <scope>NUCLEOTIDE SEQUENCE [LARGE SCALE GENOMIC DNA]</scope>
    <source>
        <strain evidence="2 3">DSM 20505</strain>
    </source>
</reference>
<dbReference type="OrthoDB" id="9795206at2"/>
<dbReference type="Proteomes" id="UP000051679">
    <property type="component" value="Unassembled WGS sequence"/>
</dbReference>
<proteinExistence type="predicted"/>
<evidence type="ECO:0000259" key="1">
    <source>
        <dbReference type="PROSITE" id="PS51186"/>
    </source>
</evidence>
<dbReference type="InterPro" id="IPR016181">
    <property type="entry name" value="Acyl_CoA_acyltransferase"/>
</dbReference>
<protein>
    <recommendedName>
        <fullName evidence="1">N-acetyltransferase domain-containing protein</fullName>
    </recommendedName>
</protein>
<dbReference type="PROSITE" id="PS51186">
    <property type="entry name" value="GNAT"/>
    <property type="match status" value="1"/>
</dbReference>
<accession>A0A0R1ZWY8</accession>
<dbReference type="InterPro" id="IPR000182">
    <property type="entry name" value="GNAT_dom"/>
</dbReference>
<dbReference type="RefSeq" id="WP_054678979.1">
    <property type="nucleotide sequence ID" value="NZ_AYYO01000006.1"/>
</dbReference>
<evidence type="ECO:0000313" key="2">
    <source>
        <dbReference type="EMBL" id="KRM56310.1"/>
    </source>
</evidence>
<keyword evidence="3" id="KW-1185">Reference proteome</keyword>
<organism evidence="2 3">
    <name type="scientific">Lacticaseibacillus sharpeae JCM 1186 = DSM 20505</name>
    <dbReference type="NCBI Taxonomy" id="1291052"/>
    <lineage>
        <taxon>Bacteria</taxon>
        <taxon>Bacillati</taxon>
        <taxon>Bacillota</taxon>
        <taxon>Bacilli</taxon>
        <taxon>Lactobacillales</taxon>
        <taxon>Lactobacillaceae</taxon>
        <taxon>Lacticaseibacillus</taxon>
    </lineage>
</organism>
<evidence type="ECO:0000313" key="3">
    <source>
        <dbReference type="Proteomes" id="UP000051679"/>
    </source>
</evidence>
<name>A0A0R1ZWY8_9LACO</name>
<dbReference type="PANTHER" id="PTHR43415">
    <property type="entry name" value="SPERMIDINE N(1)-ACETYLTRANSFERASE"/>
    <property type="match status" value="1"/>
</dbReference>
<dbReference type="SUPFAM" id="SSF55729">
    <property type="entry name" value="Acyl-CoA N-acyltransferases (Nat)"/>
    <property type="match status" value="1"/>
</dbReference>
<dbReference type="STRING" id="1291052.FC18_GL000146"/>
<gene>
    <name evidence="2" type="ORF">FC18_GL000146</name>
</gene>
<dbReference type="PANTHER" id="PTHR43415:SF3">
    <property type="entry name" value="GNAT-FAMILY ACETYLTRANSFERASE"/>
    <property type="match status" value="1"/>
</dbReference>
<dbReference type="Pfam" id="PF13302">
    <property type="entry name" value="Acetyltransf_3"/>
    <property type="match status" value="1"/>
</dbReference>
<dbReference type="Gene3D" id="3.40.630.30">
    <property type="match status" value="1"/>
</dbReference>
<dbReference type="GO" id="GO:0016747">
    <property type="term" value="F:acyltransferase activity, transferring groups other than amino-acyl groups"/>
    <property type="evidence" value="ECO:0007669"/>
    <property type="project" value="InterPro"/>
</dbReference>
<dbReference type="EMBL" id="AYYO01000006">
    <property type="protein sequence ID" value="KRM56310.1"/>
    <property type="molecule type" value="Genomic_DNA"/>
</dbReference>